<name>A0A0D8Y7S4_DICVI</name>
<reference evidence="3" key="2">
    <citation type="journal article" date="2016" name="Sci. Rep.">
        <title>Dictyocaulus viviparus genome, variome and transcriptome elucidate lungworm biology and support future intervention.</title>
        <authorList>
            <person name="McNulty S.N."/>
            <person name="Strube C."/>
            <person name="Rosa B.A."/>
            <person name="Martin J.C."/>
            <person name="Tyagi R."/>
            <person name="Choi Y.J."/>
            <person name="Wang Q."/>
            <person name="Hallsworth Pepin K."/>
            <person name="Zhang X."/>
            <person name="Ozersky P."/>
            <person name="Wilson R.K."/>
            <person name="Sternberg P.W."/>
            <person name="Gasser R.B."/>
            <person name="Mitreva M."/>
        </authorList>
    </citation>
    <scope>NUCLEOTIDE SEQUENCE [LARGE SCALE GENOMIC DNA]</scope>
    <source>
        <strain evidence="3">HannoverDv2000</strain>
    </source>
</reference>
<keyword evidence="3" id="KW-1185">Reference proteome</keyword>
<dbReference type="AlphaFoldDB" id="A0A0D8Y7S4"/>
<proteinExistence type="predicted"/>
<dbReference type="Proteomes" id="UP000053766">
    <property type="component" value="Unassembled WGS sequence"/>
</dbReference>
<dbReference type="EMBL" id="KN716171">
    <property type="protein sequence ID" value="KJH52044.1"/>
    <property type="molecule type" value="Genomic_DNA"/>
</dbReference>
<organism evidence="2 3">
    <name type="scientific">Dictyocaulus viviparus</name>
    <name type="common">Bovine lungworm</name>
    <dbReference type="NCBI Taxonomy" id="29172"/>
    <lineage>
        <taxon>Eukaryota</taxon>
        <taxon>Metazoa</taxon>
        <taxon>Ecdysozoa</taxon>
        <taxon>Nematoda</taxon>
        <taxon>Chromadorea</taxon>
        <taxon>Rhabditida</taxon>
        <taxon>Rhabditina</taxon>
        <taxon>Rhabditomorpha</taxon>
        <taxon>Strongyloidea</taxon>
        <taxon>Metastrongylidae</taxon>
        <taxon>Dictyocaulus</taxon>
    </lineage>
</organism>
<dbReference type="OrthoDB" id="5828686at2759"/>
<protein>
    <submittedName>
        <fullName evidence="2">Uncharacterized protein</fullName>
    </submittedName>
</protein>
<reference evidence="2 3" key="1">
    <citation type="submission" date="2013-11" db="EMBL/GenBank/DDBJ databases">
        <title>Draft genome of the bovine lungworm Dictyocaulus viviparus.</title>
        <authorList>
            <person name="Mitreva M."/>
        </authorList>
    </citation>
    <scope>NUCLEOTIDE SEQUENCE [LARGE SCALE GENOMIC DNA]</scope>
    <source>
        <strain evidence="2 3">HannoverDv2000</strain>
    </source>
</reference>
<sequence length="466" mass="52778">MIRSSFSSMEWSESREFCNEKRFYDFILTKYWQSPSVKLKLCWRRWGEPIRDENCHLTNHQDKVKSSVFFIMEKEKGAINGIVMIDRIFLTVKKCGTPNTERVTSFISRSGAHNNEKYNRSTVTIKDSEARRGNDNHDLPPQMTSIDEEIRNELINETKERTTNDVINTSKHKDYTKKSGEVARSKAAKFRTITSTSDVSTTKTKSSALPVRRSNHSSRRFLPERSRVLSSPSRNIPPPSPPANVEDLDPLTELLGKEFVEFLDPNYVTKDDETNNDYDDTVLVGPTAVQAPTLLMMLNRPLSLLPPQPCYTVGGCLFERSMCSYTHPPGTPTSIQFQPVKVGLSNFIRARVPPGVTSSLQTDTYMNEAHTVFFDALEWKNGARLIGCCEDVNGDQKCPFSTPFEAGVMLWQSASFDCPASTSKIRFICENFGNDEAECCIDSIRVHRLSDTFLLEPCQKNILSSI</sequence>
<accession>A0A0D8Y7S4</accession>
<feature type="region of interest" description="Disordered" evidence="1">
    <location>
        <begin position="195"/>
        <end position="246"/>
    </location>
</feature>
<gene>
    <name evidence="2" type="ORF">DICVIV_01745</name>
</gene>
<evidence type="ECO:0000313" key="3">
    <source>
        <dbReference type="Proteomes" id="UP000053766"/>
    </source>
</evidence>
<evidence type="ECO:0000256" key="1">
    <source>
        <dbReference type="SAM" id="MobiDB-lite"/>
    </source>
</evidence>
<evidence type="ECO:0000313" key="2">
    <source>
        <dbReference type="EMBL" id="KJH52044.1"/>
    </source>
</evidence>
<feature type="compositionally biased region" description="Low complexity" evidence="1">
    <location>
        <begin position="195"/>
        <end position="207"/>
    </location>
</feature>